<keyword evidence="2" id="KW-1185">Reference proteome</keyword>
<accession>A0A7J5Z2G3</accession>
<name>A0A7J5Z2G3_DISMA</name>
<comment type="caution">
    <text evidence="1">The sequence shown here is derived from an EMBL/GenBank/DDBJ whole genome shotgun (WGS) entry which is preliminary data.</text>
</comment>
<evidence type="ECO:0000313" key="2">
    <source>
        <dbReference type="Proteomes" id="UP000518266"/>
    </source>
</evidence>
<proteinExistence type="predicted"/>
<dbReference type="Proteomes" id="UP000518266">
    <property type="component" value="Unassembled WGS sequence"/>
</dbReference>
<sequence>MSICQESTVADKQPIIFSQTQRTQLPVDFYLSVGDTSEGGEAGVCYPPKPSCECVWMTCALMYHKDVKQDFTGFIIMDRGTQQMLFFTALHREMSGRIDYHCRTMVRKLSGVCSSAA</sequence>
<dbReference type="AlphaFoldDB" id="A0A7J5Z2G3"/>
<organism evidence="1 2">
    <name type="scientific">Dissostichus mawsoni</name>
    <name type="common">Antarctic cod</name>
    <dbReference type="NCBI Taxonomy" id="36200"/>
    <lineage>
        <taxon>Eukaryota</taxon>
        <taxon>Metazoa</taxon>
        <taxon>Chordata</taxon>
        <taxon>Craniata</taxon>
        <taxon>Vertebrata</taxon>
        <taxon>Euteleostomi</taxon>
        <taxon>Actinopterygii</taxon>
        <taxon>Neopterygii</taxon>
        <taxon>Teleostei</taxon>
        <taxon>Neoteleostei</taxon>
        <taxon>Acanthomorphata</taxon>
        <taxon>Eupercaria</taxon>
        <taxon>Perciformes</taxon>
        <taxon>Notothenioidei</taxon>
        <taxon>Nototheniidae</taxon>
        <taxon>Dissostichus</taxon>
    </lineage>
</organism>
<gene>
    <name evidence="1" type="ORF">F7725_016499</name>
</gene>
<reference evidence="1 2" key="1">
    <citation type="submission" date="2020-03" db="EMBL/GenBank/DDBJ databases">
        <title>Dissostichus mawsoni Genome sequencing and assembly.</title>
        <authorList>
            <person name="Park H."/>
        </authorList>
    </citation>
    <scope>NUCLEOTIDE SEQUENCE [LARGE SCALE GENOMIC DNA]</scope>
    <source>
        <strain evidence="1">DM0001</strain>
        <tissue evidence="1">Muscle</tissue>
    </source>
</reference>
<protein>
    <submittedName>
        <fullName evidence="1">Uncharacterized protein</fullName>
    </submittedName>
</protein>
<dbReference type="EMBL" id="JAAKFY010000006">
    <property type="protein sequence ID" value="KAF3855776.1"/>
    <property type="molecule type" value="Genomic_DNA"/>
</dbReference>
<evidence type="ECO:0000313" key="1">
    <source>
        <dbReference type="EMBL" id="KAF3855776.1"/>
    </source>
</evidence>